<protein>
    <submittedName>
        <fullName evidence="3">Small ligand-binding sensory domain FIST</fullName>
    </submittedName>
</protein>
<dbReference type="Proteomes" id="UP000554837">
    <property type="component" value="Unassembled WGS sequence"/>
</dbReference>
<sequence>MRCVSSHASHPDAHQALALALASLQARWPEGSTPTLGFCYLTDALAPQGEALWRALQAELPGVAWVGAASVGVLADGVEYLDEPGLALLLTDWPADQWQLWDGCRPLRREDGIEAALVHADPSTPELAELLPELAARTRSGFVFGGLAASRSQPLQLCGTLHAGGLSGLGLRAGLNFSVRVTQGCLPVAPLRRITACEGPLVLALDGEPALPRLLADLGLDLHQPGQLMPVLRATLAGLSEPEDTTLDRGGRFEAAVRVRHLVGLDPGRRGLLLSEEVRPGMGLTLGRRDVEATRADLTRMATSLRAQAEDAGQRPAAALYISCAGRGGPHFGAPHAEAQILRRALGDLPTVGFFAGGEIAHQQLHGYTGVLALFCEAA</sequence>
<dbReference type="Pfam" id="PF10442">
    <property type="entry name" value="FIST_C"/>
    <property type="match status" value="1"/>
</dbReference>
<dbReference type="SMART" id="SM01204">
    <property type="entry name" value="FIST_C"/>
    <property type="match status" value="1"/>
</dbReference>
<dbReference type="RefSeq" id="WP_138858013.1">
    <property type="nucleotide sequence ID" value="NZ_CP040709.1"/>
</dbReference>
<comment type="caution">
    <text evidence="3">The sequence shown here is derived from an EMBL/GenBank/DDBJ whole genome shotgun (WGS) entry which is preliminary data.</text>
</comment>
<proteinExistence type="predicted"/>
<evidence type="ECO:0000259" key="2">
    <source>
        <dbReference type="SMART" id="SM01204"/>
    </source>
</evidence>
<dbReference type="PANTHER" id="PTHR14939">
    <property type="entry name" value="F-BOX ONLY PROTEIN 22"/>
    <property type="match status" value="1"/>
</dbReference>
<dbReference type="SMART" id="SM00897">
    <property type="entry name" value="FIST"/>
    <property type="match status" value="1"/>
</dbReference>
<organism evidence="3 4">
    <name type="scientific">Inhella inkyongensis</name>
    <dbReference type="NCBI Taxonomy" id="392593"/>
    <lineage>
        <taxon>Bacteria</taxon>
        <taxon>Pseudomonadati</taxon>
        <taxon>Pseudomonadota</taxon>
        <taxon>Betaproteobacteria</taxon>
        <taxon>Burkholderiales</taxon>
        <taxon>Sphaerotilaceae</taxon>
        <taxon>Inhella</taxon>
    </lineage>
</organism>
<dbReference type="AlphaFoldDB" id="A0A840S0I8"/>
<dbReference type="InterPro" id="IPR019494">
    <property type="entry name" value="FIST_C"/>
</dbReference>
<feature type="domain" description="FIST" evidence="1">
    <location>
        <begin position="33"/>
        <end position="209"/>
    </location>
</feature>
<dbReference type="Pfam" id="PF08495">
    <property type="entry name" value="FIST"/>
    <property type="match status" value="1"/>
</dbReference>
<accession>A0A840S0I8</accession>
<feature type="domain" description="FIST C-domain" evidence="2">
    <location>
        <begin position="210"/>
        <end position="363"/>
    </location>
</feature>
<dbReference type="PANTHER" id="PTHR14939:SF5">
    <property type="entry name" value="F-BOX ONLY PROTEIN 22"/>
    <property type="match status" value="1"/>
</dbReference>
<dbReference type="OrthoDB" id="9770435at2"/>
<keyword evidence="4" id="KW-1185">Reference proteome</keyword>
<name>A0A840S0I8_9BURK</name>
<dbReference type="EMBL" id="JACHHO010000001">
    <property type="protein sequence ID" value="MBB5202898.1"/>
    <property type="molecule type" value="Genomic_DNA"/>
</dbReference>
<evidence type="ECO:0000259" key="1">
    <source>
        <dbReference type="SMART" id="SM00897"/>
    </source>
</evidence>
<evidence type="ECO:0000313" key="3">
    <source>
        <dbReference type="EMBL" id="MBB5202898.1"/>
    </source>
</evidence>
<evidence type="ECO:0000313" key="4">
    <source>
        <dbReference type="Proteomes" id="UP000554837"/>
    </source>
</evidence>
<reference evidence="3 4" key="1">
    <citation type="submission" date="2020-08" db="EMBL/GenBank/DDBJ databases">
        <title>Genomic Encyclopedia of Type Strains, Phase IV (KMG-IV): sequencing the most valuable type-strain genomes for metagenomic binning, comparative biology and taxonomic classification.</title>
        <authorList>
            <person name="Goeker M."/>
        </authorList>
    </citation>
    <scope>NUCLEOTIDE SEQUENCE [LARGE SCALE GENOMIC DNA]</scope>
    <source>
        <strain evidence="3 4">DSM 23958</strain>
    </source>
</reference>
<gene>
    <name evidence="3" type="ORF">HNQ51_000191</name>
</gene>
<dbReference type="InterPro" id="IPR013702">
    <property type="entry name" value="FIST_domain_N"/>
</dbReference>